<dbReference type="Proteomes" id="UP000007801">
    <property type="component" value="Unassembled WGS sequence"/>
</dbReference>
<evidence type="ECO:0008006" key="4">
    <source>
        <dbReference type="Google" id="ProtNLM"/>
    </source>
</evidence>
<dbReference type="HOGENOM" id="CLU_827083_0_0_1"/>
<sequence length="344" mass="39944">MQINSTYLKNPSVMSNSELIEGALDELFVKEVASVVKLVGTLPEKYKIMPTCTLWLNIFQLATHKERFARNYMLVLLHKQLNSRRTLGYPFTDSSCAQKDLCTLQEKMRQLDIRGELTDGDEEVKTFEDKSICFSSGENLEFENRKLMDINVDLANDLQSLKKQYADLEELREENGKAFQIQNEQLKLLEKETRSMKRIFSISAITALKQMCCSHLTTKESFFGTLLKSVCEKESDIAKVNQMESQFRSLLIGHSNYYQKKQQDMLIEKTSDKYDKLRDKVSKRYKKVISMKLDAQEHELTLSAMRYLTILRKLFLSTFPGKATTKKEVSKFLQRSHDELAEML</sequence>
<accession>B3LW56</accession>
<feature type="coiled-coil region" evidence="1">
    <location>
        <begin position="144"/>
        <end position="178"/>
    </location>
</feature>
<name>B3LW56_DROAN</name>
<dbReference type="OrthoDB" id="7850102at2759"/>
<evidence type="ECO:0000313" key="3">
    <source>
        <dbReference type="Proteomes" id="UP000007801"/>
    </source>
</evidence>
<dbReference type="KEGG" id="dan:6500869"/>
<reference evidence="2 3" key="1">
    <citation type="journal article" date="2007" name="Nature">
        <title>Evolution of genes and genomes on the Drosophila phylogeny.</title>
        <authorList>
            <consortium name="Drosophila 12 Genomes Consortium"/>
            <person name="Clark A.G."/>
            <person name="Eisen M.B."/>
            <person name="Smith D.R."/>
            <person name="Bergman C.M."/>
            <person name="Oliver B."/>
            <person name="Markow T.A."/>
            <person name="Kaufman T.C."/>
            <person name="Kellis M."/>
            <person name="Gelbart W."/>
            <person name="Iyer V.N."/>
            <person name="Pollard D.A."/>
            <person name="Sackton T.B."/>
            <person name="Larracuente A.M."/>
            <person name="Singh N.D."/>
            <person name="Abad J.P."/>
            <person name="Abt D.N."/>
            <person name="Adryan B."/>
            <person name="Aguade M."/>
            <person name="Akashi H."/>
            <person name="Anderson W.W."/>
            <person name="Aquadro C.F."/>
            <person name="Ardell D.H."/>
            <person name="Arguello R."/>
            <person name="Artieri C.G."/>
            <person name="Barbash D.A."/>
            <person name="Barker D."/>
            <person name="Barsanti P."/>
            <person name="Batterham P."/>
            <person name="Batzoglou S."/>
            <person name="Begun D."/>
            <person name="Bhutkar A."/>
            <person name="Blanco E."/>
            <person name="Bosak S.A."/>
            <person name="Bradley R.K."/>
            <person name="Brand A.D."/>
            <person name="Brent M.R."/>
            <person name="Brooks A.N."/>
            <person name="Brown R.H."/>
            <person name="Butlin R.K."/>
            <person name="Caggese C."/>
            <person name="Calvi B.R."/>
            <person name="Bernardo de Carvalho A."/>
            <person name="Caspi A."/>
            <person name="Castrezana S."/>
            <person name="Celniker S.E."/>
            <person name="Chang J.L."/>
            <person name="Chapple C."/>
            <person name="Chatterji S."/>
            <person name="Chinwalla A."/>
            <person name="Civetta A."/>
            <person name="Clifton S.W."/>
            <person name="Comeron J.M."/>
            <person name="Costello J.C."/>
            <person name="Coyne J.A."/>
            <person name="Daub J."/>
            <person name="David R.G."/>
            <person name="Delcher A.L."/>
            <person name="Delehaunty K."/>
            <person name="Do C.B."/>
            <person name="Ebling H."/>
            <person name="Edwards K."/>
            <person name="Eickbush T."/>
            <person name="Evans J.D."/>
            <person name="Filipski A."/>
            <person name="Findeiss S."/>
            <person name="Freyhult E."/>
            <person name="Fulton L."/>
            <person name="Fulton R."/>
            <person name="Garcia A.C."/>
            <person name="Gardiner A."/>
            <person name="Garfield D.A."/>
            <person name="Garvin B.E."/>
            <person name="Gibson G."/>
            <person name="Gilbert D."/>
            <person name="Gnerre S."/>
            <person name="Godfrey J."/>
            <person name="Good R."/>
            <person name="Gotea V."/>
            <person name="Gravely B."/>
            <person name="Greenberg A.J."/>
            <person name="Griffiths-Jones S."/>
            <person name="Gross S."/>
            <person name="Guigo R."/>
            <person name="Gustafson E.A."/>
            <person name="Haerty W."/>
            <person name="Hahn M.W."/>
            <person name="Halligan D.L."/>
            <person name="Halpern A.L."/>
            <person name="Halter G.M."/>
            <person name="Han M.V."/>
            <person name="Heger A."/>
            <person name="Hillier L."/>
            <person name="Hinrichs A.S."/>
            <person name="Holmes I."/>
            <person name="Hoskins R.A."/>
            <person name="Hubisz M.J."/>
            <person name="Hultmark D."/>
            <person name="Huntley M.A."/>
            <person name="Jaffe D.B."/>
            <person name="Jagadeeshan S."/>
            <person name="Jeck W.R."/>
            <person name="Johnson J."/>
            <person name="Jones C.D."/>
            <person name="Jordan W.C."/>
            <person name="Karpen G.H."/>
            <person name="Kataoka E."/>
            <person name="Keightley P.D."/>
            <person name="Kheradpour P."/>
            <person name="Kirkness E.F."/>
            <person name="Koerich L.B."/>
            <person name="Kristiansen K."/>
            <person name="Kudrna D."/>
            <person name="Kulathinal R.J."/>
            <person name="Kumar S."/>
            <person name="Kwok R."/>
            <person name="Lander E."/>
            <person name="Langley C.H."/>
            <person name="Lapoint R."/>
            <person name="Lazzaro B.P."/>
            <person name="Lee S.J."/>
            <person name="Levesque L."/>
            <person name="Li R."/>
            <person name="Lin C.F."/>
            <person name="Lin M.F."/>
            <person name="Lindblad-Toh K."/>
            <person name="Llopart A."/>
            <person name="Long M."/>
            <person name="Low L."/>
            <person name="Lozovsky E."/>
            <person name="Lu J."/>
            <person name="Luo M."/>
            <person name="Machado C.A."/>
            <person name="Makalowski W."/>
            <person name="Marzo M."/>
            <person name="Matsuda M."/>
            <person name="Matzkin L."/>
            <person name="McAllister B."/>
            <person name="McBride C.S."/>
            <person name="McKernan B."/>
            <person name="McKernan K."/>
            <person name="Mendez-Lago M."/>
            <person name="Minx P."/>
            <person name="Mollenhauer M.U."/>
            <person name="Montooth K."/>
            <person name="Mount S.M."/>
            <person name="Mu X."/>
            <person name="Myers E."/>
            <person name="Negre B."/>
            <person name="Newfeld S."/>
            <person name="Nielsen R."/>
            <person name="Noor M.A."/>
            <person name="O'Grady P."/>
            <person name="Pachter L."/>
            <person name="Papaceit M."/>
            <person name="Parisi M.J."/>
            <person name="Parisi M."/>
            <person name="Parts L."/>
            <person name="Pedersen J.S."/>
            <person name="Pesole G."/>
            <person name="Phillippy A.M."/>
            <person name="Ponting C.P."/>
            <person name="Pop M."/>
            <person name="Porcelli D."/>
            <person name="Powell J.R."/>
            <person name="Prohaska S."/>
            <person name="Pruitt K."/>
            <person name="Puig M."/>
            <person name="Quesneville H."/>
            <person name="Ram K.R."/>
            <person name="Rand D."/>
            <person name="Rasmussen M.D."/>
            <person name="Reed L.K."/>
            <person name="Reenan R."/>
            <person name="Reily A."/>
            <person name="Remington K.A."/>
            <person name="Rieger T.T."/>
            <person name="Ritchie M.G."/>
            <person name="Robin C."/>
            <person name="Rogers Y.H."/>
            <person name="Rohde C."/>
            <person name="Rozas J."/>
            <person name="Rubenfield M.J."/>
            <person name="Ruiz A."/>
            <person name="Russo S."/>
            <person name="Salzberg S.L."/>
            <person name="Sanchez-Gracia A."/>
            <person name="Saranga D.J."/>
            <person name="Sato H."/>
            <person name="Schaeffer S.W."/>
            <person name="Schatz M.C."/>
            <person name="Schlenke T."/>
            <person name="Schwartz R."/>
            <person name="Segarra C."/>
            <person name="Singh R.S."/>
            <person name="Sirot L."/>
            <person name="Sirota M."/>
            <person name="Sisneros N.B."/>
            <person name="Smith C.D."/>
            <person name="Smith T.F."/>
            <person name="Spieth J."/>
            <person name="Stage D.E."/>
            <person name="Stark A."/>
            <person name="Stephan W."/>
            <person name="Strausberg R.L."/>
            <person name="Strempel S."/>
            <person name="Sturgill D."/>
            <person name="Sutton G."/>
            <person name="Sutton G.G."/>
            <person name="Tao W."/>
            <person name="Teichmann S."/>
            <person name="Tobari Y.N."/>
            <person name="Tomimura Y."/>
            <person name="Tsolas J.M."/>
            <person name="Valente V.L."/>
            <person name="Venter E."/>
            <person name="Venter J.C."/>
            <person name="Vicario S."/>
            <person name="Vieira F.G."/>
            <person name="Vilella A.J."/>
            <person name="Villasante A."/>
            <person name="Walenz B."/>
            <person name="Wang J."/>
            <person name="Wasserman M."/>
            <person name="Watts T."/>
            <person name="Wilson D."/>
            <person name="Wilson R.K."/>
            <person name="Wing R.A."/>
            <person name="Wolfner M.F."/>
            <person name="Wong A."/>
            <person name="Wong G.K."/>
            <person name="Wu C.I."/>
            <person name="Wu G."/>
            <person name="Yamamoto D."/>
            <person name="Yang H.P."/>
            <person name="Yang S.P."/>
            <person name="Yorke J.A."/>
            <person name="Yoshida K."/>
            <person name="Zdobnov E."/>
            <person name="Zhang P."/>
            <person name="Zhang Y."/>
            <person name="Zimin A.V."/>
            <person name="Baldwin J."/>
            <person name="Abdouelleil A."/>
            <person name="Abdulkadir J."/>
            <person name="Abebe A."/>
            <person name="Abera B."/>
            <person name="Abreu J."/>
            <person name="Acer S.C."/>
            <person name="Aftuck L."/>
            <person name="Alexander A."/>
            <person name="An P."/>
            <person name="Anderson E."/>
            <person name="Anderson S."/>
            <person name="Arachi H."/>
            <person name="Azer M."/>
            <person name="Bachantsang P."/>
            <person name="Barry A."/>
            <person name="Bayul T."/>
            <person name="Berlin A."/>
            <person name="Bessette D."/>
            <person name="Bloom T."/>
            <person name="Blye J."/>
            <person name="Boguslavskiy L."/>
            <person name="Bonnet C."/>
            <person name="Boukhgalter B."/>
            <person name="Bourzgui I."/>
            <person name="Brown A."/>
            <person name="Cahill P."/>
            <person name="Channer S."/>
            <person name="Cheshatsang Y."/>
            <person name="Chuda L."/>
            <person name="Citroen M."/>
            <person name="Collymore A."/>
            <person name="Cooke P."/>
            <person name="Costello M."/>
            <person name="D'Aco K."/>
            <person name="Daza R."/>
            <person name="De Haan G."/>
            <person name="DeGray S."/>
            <person name="DeMaso C."/>
            <person name="Dhargay N."/>
            <person name="Dooley K."/>
            <person name="Dooley E."/>
            <person name="Doricent M."/>
            <person name="Dorje P."/>
            <person name="Dorjee K."/>
            <person name="Dupes A."/>
            <person name="Elong R."/>
            <person name="Falk J."/>
            <person name="Farina A."/>
            <person name="Faro S."/>
            <person name="Ferguson D."/>
            <person name="Fisher S."/>
            <person name="Foley C.D."/>
            <person name="Franke A."/>
            <person name="Friedrich D."/>
            <person name="Gadbois L."/>
            <person name="Gearin G."/>
            <person name="Gearin C.R."/>
            <person name="Giannoukos G."/>
            <person name="Goode T."/>
            <person name="Graham J."/>
            <person name="Grandbois E."/>
            <person name="Grewal S."/>
            <person name="Gyaltsen K."/>
            <person name="Hafez N."/>
            <person name="Hagos B."/>
            <person name="Hall J."/>
            <person name="Henson C."/>
            <person name="Hollinger A."/>
            <person name="Honan T."/>
            <person name="Huard M.D."/>
            <person name="Hughes L."/>
            <person name="Hurhula B."/>
            <person name="Husby M.E."/>
            <person name="Kamat A."/>
            <person name="Kanga B."/>
            <person name="Kashin S."/>
            <person name="Khazanovich D."/>
            <person name="Kisner P."/>
            <person name="Lance K."/>
            <person name="Lara M."/>
            <person name="Lee W."/>
            <person name="Lennon N."/>
            <person name="Letendre F."/>
            <person name="LeVine R."/>
            <person name="Lipovsky A."/>
            <person name="Liu X."/>
            <person name="Liu J."/>
            <person name="Liu S."/>
            <person name="Lokyitsang T."/>
            <person name="Lokyitsang Y."/>
            <person name="Lubonja R."/>
            <person name="Lui A."/>
            <person name="MacDonald P."/>
            <person name="Magnisalis V."/>
            <person name="Maru K."/>
            <person name="Matthews C."/>
            <person name="McCusker W."/>
            <person name="McDonough S."/>
            <person name="Mehta T."/>
            <person name="Meldrim J."/>
            <person name="Meneus L."/>
            <person name="Mihai O."/>
            <person name="Mihalev A."/>
            <person name="Mihova T."/>
            <person name="Mittelman R."/>
            <person name="Mlenga V."/>
            <person name="Montmayeur A."/>
            <person name="Mulrain L."/>
            <person name="Navidi A."/>
            <person name="Naylor J."/>
            <person name="Negash T."/>
            <person name="Nguyen T."/>
            <person name="Nguyen N."/>
            <person name="Nicol R."/>
            <person name="Norbu C."/>
            <person name="Norbu N."/>
            <person name="Novod N."/>
            <person name="O'Neill B."/>
            <person name="Osman S."/>
            <person name="Markiewicz E."/>
            <person name="Oyono O.L."/>
            <person name="Patti C."/>
            <person name="Phunkhang P."/>
            <person name="Pierre F."/>
            <person name="Priest M."/>
            <person name="Raghuraman S."/>
            <person name="Rege F."/>
            <person name="Reyes R."/>
            <person name="Rise C."/>
            <person name="Rogov P."/>
            <person name="Ross K."/>
            <person name="Ryan E."/>
            <person name="Settipalli S."/>
            <person name="Shea T."/>
            <person name="Sherpa N."/>
            <person name="Shi L."/>
            <person name="Shih D."/>
            <person name="Sparrow T."/>
            <person name="Spaulding J."/>
            <person name="Stalker J."/>
            <person name="Stange-Thomann N."/>
            <person name="Stavropoulos S."/>
            <person name="Stone C."/>
            <person name="Strader C."/>
            <person name="Tesfaye S."/>
            <person name="Thomson T."/>
            <person name="Thoulutsang Y."/>
            <person name="Thoulutsang D."/>
            <person name="Topham K."/>
            <person name="Topping I."/>
            <person name="Tsamla T."/>
            <person name="Vassiliev H."/>
            <person name="Vo A."/>
            <person name="Wangchuk T."/>
            <person name="Wangdi T."/>
            <person name="Weiand M."/>
            <person name="Wilkinson J."/>
            <person name="Wilson A."/>
            <person name="Yadav S."/>
            <person name="Young G."/>
            <person name="Yu Q."/>
            <person name="Zembek L."/>
            <person name="Zhong D."/>
            <person name="Zimmer A."/>
            <person name="Zwirko Z."/>
            <person name="Jaffe D.B."/>
            <person name="Alvarez P."/>
            <person name="Brockman W."/>
            <person name="Butler J."/>
            <person name="Chin C."/>
            <person name="Gnerre S."/>
            <person name="Grabherr M."/>
            <person name="Kleber M."/>
            <person name="Mauceli E."/>
            <person name="MacCallum I."/>
        </authorList>
    </citation>
    <scope>NUCLEOTIDE SEQUENCE [LARGE SCALE GENOMIC DNA]</scope>
    <source>
        <strain evidence="3">Tucson 14024-0371.13</strain>
    </source>
</reference>
<gene>
    <name evidence="2" type="primary">Dana\GF18091</name>
    <name evidence="2" type="synonym">dana_GLEANR_19351</name>
    <name evidence="2" type="ORF">GF18091</name>
</gene>
<organism evidence="2 3">
    <name type="scientific">Drosophila ananassae</name>
    <name type="common">Fruit fly</name>
    <dbReference type="NCBI Taxonomy" id="7217"/>
    <lineage>
        <taxon>Eukaryota</taxon>
        <taxon>Metazoa</taxon>
        <taxon>Ecdysozoa</taxon>
        <taxon>Arthropoda</taxon>
        <taxon>Hexapoda</taxon>
        <taxon>Insecta</taxon>
        <taxon>Pterygota</taxon>
        <taxon>Neoptera</taxon>
        <taxon>Endopterygota</taxon>
        <taxon>Diptera</taxon>
        <taxon>Brachycera</taxon>
        <taxon>Muscomorpha</taxon>
        <taxon>Ephydroidea</taxon>
        <taxon>Drosophilidae</taxon>
        <taxon>Drosophila</taxon>
        <taxon>Sophophora</taxon>
    </lineage>
</organism>
<evidence type="ECO:0000313" key="2">
    <source>
        <dbReference type="EMBL" id="EDV42634.2"/>
    </source>
</evidence>
<keyword evidence="1" id="KW-0175">Coiled coil</keyword>
<proteinExistence type="predicted"/>
<dbReference type="InParanoid" id="B3LW56"/>
<protein>
    <recommendedName>
        <fullName evidence="4">DUF4485 domain-containing protein</fullName>
    </recommendedName>
</protein>
<evidence type="ECO:0000256" key="1">
    <source>
        <dbReference type="SAM" id="Coils"/>
    </source>
</evidence>
<keyword evidence="3" id="KW-1185">Reference proteome</keyword>
<dbReference type="FunCoup" id="B3LW56">
    <property type="interactions" value="1"/>
</dbReference>
<dbReference type="EMBL" id="CH902617">
    <property type="protein sequence ID" value="EDV42634.2"/>
    <property type="molecule type" value="Genomic_DNA"/>
</dbReference>
<dbReference type="eggNOG" id="ENOG502T91U">
    <property type="taxonomic scope" value="Eukaryota"/>
</dbReference>
<dbReference type="GeneID" id="6500869"/>
<dbReference type="AlphaFoldDB" id="B3LW56"/>